<dbReference type="Proteomes" id="UP000013996">
    <property type="component" value="Unassembled WGS sequence"/>
</dbReference>
<reference evidence="1 2" key="1">
    <citation type="submission" date="2013-04" db="EMBL/GenBank/DDBJ databases">
        <authorList>
            <person name="Harkins D.M."/>
            <person name="Durkin A.S."/>
            <person name="Brinkac L.M."/>
            <person name="Haft D.H."/>
            <person name="Selengut J.D."/>
            <person name="Sanka R."/>
            <person name="DePew J."/>
            <person name="Purushe J."/>
            <person name="Hartskeerl R.A."/>
            <person name="Ahmed A."/>
            <person name="van der Linden H."/>
            <person name="Goris M.G.A."/>
            <person name="Vinetz J.M."/>
            <person name="Sutton G.G."/>
            <person name="Nierman W.C."/>
            <person name="Fouts D.E."/>
        </authorList>
    </citation>
    <scope>NUCLEOTIDE SEQUENCE [LARGE SCALE GENOMIC DNA]</scope>
    <source>
        <strain evidence="1 2">Sao Paulo</strain>
    </source>
</reference>
<proteinExistence type="predicted"/>
<accession>A0A5E8H7J7</accession>
<dbReference type="EMBL" id="AOGX02000039">
    <property type="protein sequence ID" value="EOQ87265.1"/>
    <property type="molecule type" value="Genomic_DNA"/>
</dbReference>
<comment type="caution">
    <text evidence="1">The sequence shown here is derived from an EMBL/GenBank/DDBJ whole genome shotgun (WGS) entry which is preliminary data.</text>
</comment>
<protein>
    <submittedName>
        <fullName evidence="1">Uncharacterized protein</fullName>
    </submittedName>
</protein>
<evidence type="ECO:0000313" key="1">
    <source>
        <dbReference type="EMBL" id="EOQ87265.1"/>
    </source>
</evidence>
<dbReference type="AlphaFoldDB" id="A0A5E8H7J7"/>
<name>A0A5E8H7J7_9LEPT</name>
<organism evidence="1 2">
    <name type="scientific">Leptospira yanagawae serovar Saopaulo str. Sao Paulo = ATCC 700523</name>
    <dbReference type="NCBI Taxonomy" id="1249483"/>
    <lineage>
        <taxon>Bacteria</taxon>
        <taxon>Pseudomonadati</taxon>
        <taxon>Spirochaetota</taxon>
        <taxon>Spirochaetia</taxon>
        <taxon>Leptospirales</taxon>
        <taxon>Leptospiraceae</taxon>
        <taxon>Leptospira</taxon>
    </lineage>
</organism>
<evidence type="ECO:0000313" key="2">
    <source>
        <dbReference type="Proteomes" id="UP000013996"/>
    </source>
</evidence>
<sequence length="45" mass="5388">MVNTKPFWEIPIDGVKFPSLSVCYTRFFFVKRIDGSVLFYFLEFC</sequence>
<gene>
    <name evidence="1" type="ORF">LEP1GSC202_3623</name>
</gene>